<organism evidence="3 4">
    <name type="scientific">Drosophila willistoni</name>
    <name type="common">Fruit fly</name>
    <dbReference type="NCBI Taxonomy" id="7260"/>
    <lineage>
        <taxon>Eukaryota</taxon>
        <taxon>Metazoa</taxon>
        <taxon>Ecdysozoa</taxon>
        <taxon>Arthropoda</taxon>
        <taxon>Hexapoda</taxon>
        <taxon>Insecta</taxon>
        <taxon>Pterygota</taxon>
        <taxon>Neoptera</taxon>
        <taxon>Endopterygota</taxon>
        <taxon>Diptera</taxon>
        <taxon>Brachycera</taxon>
        <taxon>Muscomorpha</taxon>
        <taxon>Ephydroidea</taxon>
        <taxon>Drosophilidae</taxon>
        <taxon>Drosophila</taxon>
        <taxon>Sophophora</taxon>
    </lineage>
</organism>
<dbReference type="OrthoDB" id="7870210at2759"/>
<dbReference type="AlphaFoldDB" id="A0A0Q9X5U1"/>
<keyword evidence="2" id="KW-0812">Transmembrane</keyword>
<keyword evidence="4" id="KW-1185">Reference proteome</keyword>
<evidence type="ECO:0000313" key="4">
    <source>
        <dbReference type="Proteomes" id="UP000007798"/>
    </source>
</evidence>
<feature type="transmembrane region" description="Helical" evidence="2">
    <location>
        <begin position="253"/>
        <end position="278"/>
    </location>
</feature>
<feature type="region of interest" description="Disordered" evidence="1">
    <location>
        <begin position="75"/>
        <end position="112"/>
    </location>
</feature>
<sequence>MNHSSSSSSNPNQAKPLNLLSKTLPLTAATPPQLRARRQFSFNGMHFETNGLHRIKGGGGAAAGLTVRPDANQSSGVLHYQNQQQQQQPQPQPQLPRSEDNGDGEKMLHTSRISLGDRASQMSTFRKRMQRMPWHKTDAIGDRAGGGERPSNFVPGRRFAPSPSETFPICERDDGNRQDNSKLDNYYNTNENEQEEEAATAANSRIISHGGSSYRRGAIGDGNSAPRFVLNQSMLARGAGGLGTTLHYSKMDYITLIGFLLGCIMSNILFFLCWYFSWLKCQVIKLRKHFLGHANLWDFFDFEDTTRYSMQTKLILAPIIVACSLLYCVVNVLHLMFKLVRADVPRTVVDVVQRVANSGLLSNGGRYRWS</sequence>
<feature type="region of interest" description="Disordered" evidence="1">
    <location>
        <begin position="138"/>
        <end position="182"/>
    </location>
</feature>
<keyword evidence="2" id="KW-0472">Membrane</keyword>
<evidence type="ECO:0000313" key="3">
    <source>
        <dbReference type="EMBL" id="KRF99554.1"/>
    </source>
</evidence>
<proteinExistence type="predicted"/>
<keyword evidence="2" id="KW-1133">Transmembrane helix</keyword>
<dbReference type="EMBL" id="CH964239">
    <property type="protein sequence ID" value="KRF99554.1"/>
    <property type="molecule type" value="Genomic_DNA"/>
</dbReference>
<dbReference type="FunCoup" id="A0A0Q9X5U1">
    <property type="interactions" value="3"/>
</dbReference>
<reference evidence="3 4" key="1">
    <citation type="journal article" date="2007" name="Nature">
        <title>Evolution of genes and genomes on the Drosophila phylogeny.</title>
        <authorList>
            <consortium name="Drosophila 12 Genomes Consortium"/>
            <person name="Clark A.G."/>
            <person name="Eisen M.B."/>
            <person name="Smith D.R."/>
            <person name="Bergman C.M."/>
            <person name="Oliver B."/>
            <person name="Markow T.A."/>
            <person name="Kaufman T.C."/>
            <person name="Kellis M."/>
            <person name="Gelbart W."/>
            <person name="Iyer V.N."/>
            <person name="Pollard D.A."/>
            <person name="Sackton T.B."/>
            <person name="Larracuente A.M."/>
            <person name="Singh N.D."/>
            <person name="Abad J.P."/>
            <person name="Abt D.N."/>
            <person name="Adryan B."/>
            <person name="Aguade M."/>
            <person name="Akashi H."/>
            <person name="Anderson W.W."/>
            <person name="Aquadro C.F."/>
            <person name="Ardell D.H."/>
            <person name="Arguello R."/>
            <person name="Artieri C.G."/>
            <person name="Barbash D.A."/>
            <person name="Barker D."/>
            <person name="Barsanti P."/>
            <person name="Batterham P."/>
            <person name="Batzoglou S."/>
            <person name="Begun D."/>
            <person name="Bhutkar A."/>
            <person name="Blanco E."/>
            <person name="Bosak S.A."/>
            <person name="Bradley R.K."/>
            <person name="Brand A.D."/>
            <person name="Brent M.R."/>
            <person name="Brooks A.N."/>
            <person name="Brown R.H."/>
            <person name="Butlin R.K."/>
            <person name="Caggese C."/>
            <person name="Calvi B.R."/>
            <person name="Bernardo de Carvalho A."/>
            <person name="Caspi A."/>
            <person name="Castrezana S."/>
            <person name="Celniker S.E."/>
            <person name="Chang J.L."/>
            <person name="Chapple C."/>
            <person name="Chatterji S."/>
            <person name="Chinwalla A."/>
            <person name="Civetta A."/>
            <person name="Clifton S.W."/>
            <person name="Comeron J.M."/>
            <person name="Costello J.C."/>
            <person name="Coyne J.A."/>
            <person name="Daub J."/>
            <person name="David R.G."/>
            <person name="Delcher A.L."/>
            <person name="Delehaunty K."/>
            <person name="Do C.B."/>
            <person name="Ebling H."/>
            <person name="Edwards K."/>
            <person name="Eickbush T."/>
            <person name="Evans J.D."/>
            <person name="Filipski A."/>
            <person name="Findeiss S."/>
            <person name="Freyhult E."/>
            <person name="Fulton L."/>
            <person name="Fulton R."/>
            <person name="Garcia A.C."/>
            <person name="Gardiner A."/>
            <person name="Garfield D.A."/>
            <person name="Garvin B.E."/>
            <person name="Gibson G."/>
            <person name="Gilbert D."/>
            <person name="Gnerre S."/>
            <person name="Godfrey J."/>
            <person name="Good R."/>
            <person name="Gotea V."/>
            <person name="Gravely B."/>
            <person name="Greenberg A.J."/>
            <person name="Griffiths-Jones S."/>
            <person name="Gross S."/>
            <person name="Guigo R."/>
            <person name="Gustafson E.A."/>
            <person name="Haerty W."/>
            <person name="Hahn M.W."/>
            <person name="Halligan D.L."/>
            <person name="Halpern A.L."/>
            <person name="Halter G.M."/>
            <person name="Han M.V."/>
            <person name="Heger A."/>
            <person name="Hillier L."/>
            <person name="Hinrichs A.S."/>
            <person name="Holmes I."/>
            <person name="Hoskins R.A."/>
            <person name="Hubisz M.J."/>
            <person name="Hultmark D."/>
            <person name="Huntley M.A."/>
            <person name="Jaffe D.B."/>
            <person name="Jagadeeshan S."/>
            <person name="Jeck W.R."/>
            <person name="Johnson J."/>
            <person name="Jones C.D."/>
            <person name="Jordan W.C."/>
            <person name="Karpen G.H."/>
            <person name="Kataoka E."/>
            <person name="Keightley P.D."/>
            <person name="Kheradpour P."/>
            <person name="Kirkness E.F."/>
            <person name="Koerich L.B."/>
            <person name="Kristiansen K."/>
            <person name="Kudrna D."/>
            <person name="Kulathinal R.J."/>
            <person name="Kumar S."/>
            <person name="Kwok R."/>
            <person name="Lander E."/>
            <person name="Langley C.H."/>
            <person name="Lapoint R."/>
            <person name="Lazzaro B.P."/>
            <person name="Lee S.J."/>
            <person name="Levesque L."/>
            <person name="Li R."/>
            <person name="Lin C.F."/>
            <person name="Lin M.F."/>
            <person name="Lindblad-Toh K."/>
            <person name="Llopart A."/>
            <person name="Long M."/>
            <person name="Low L."/>
            <person name="Lozovsky E."/>
            <person name="Lu J."/>
            <person name="Luo M."/>
            <person name="Machado C.A."/>
            <person name="Makalowski W."/>
            <person name="Marzo M."/>
            <person name="Matsuda M."/>
            <person name="Matzkin L."/>
            <person name="McAllister B."/>
            <person name="McBride C.S."/>
            <person name="McKernan B."/>
            <person name="McKernan K."/>
            <person name="Mendez-Lago M."/>
            <person name="Minx P."/>
            <person name="Mollenhauer M.U."/>
            <person name="Montooth K."/>
            <person name="Mount S.M."/>
            <person name="Mu X."/>
            <person name="Myers E."/>
            <person name="Negre B."/>
            <person name="Newfeld S."/>
            <person name="Nielsen R."/>
            <person name="Noor M.A."/>
            <person name="O'Grady P."/>
            <person name="Pachter L."/>
            <person name="Papaceit M."/>
            <person name="Parisi M.J."/>
            <person name="Parisi M."/>
            <person name="Parts L."/>
            <person name="Pedersen J.S."/>
            <person name="Pesole G."/>
            <person name="Phillippy A.M."/>
            <person name="Ponting C.P."/>
            <person name="Pop M."/>
            <person name="Porcelli D."/>
            <person name="Powell J.R."/>
            <person name="Prohaska S."/>
            <person name="Pruitt K."/>
            <person name="Puig M."/>
            <person name="Quesneville H."/>
            <person name="Ram K.R."/>
            <person name="Rand D."/>
            <person name="Rasmussen M.D."/>
            <person name="Reed L.K."/>
            <person name="Reenan R."/>
            <person name="Reily A."/>
            <person name="Remington K.A."/>
            <person name="Rieger T.T."/>
            <person name="Ritchie M.G."/>
            <person name="Robin C."/>
            <person name="Rogers Y.H."/>
            <person name="Rohde C."/>
            <person name="Rozas J."/>
            <person name="Rubenfield M.J."/>
            <person name="Ruiz A."/>
            <person name="Russo S."/>
            <person name="Salzberg S.L."/>
            <person name="Sanchez-Gracia A."/>
            <person name="Saranga D.J."/>
            <person name="Sato H."/>
            <person name="Schaeffer S.W."/>
            <person name="Schatz M.C."/>
            <person name="Schlenke T."/>
            <person name="Schwartz R."/>
            <person name="Segarra C."/>
            <person name="Singh R.S."/>
            <person name="Sirot L."/>
            <person name="Sirota M."/>
            <person name="Sisneros N.B."/>
            <person name="Smith C.D."/>
            <person name="Smith T.F."/>
            <person name="Spieth J."/>
            <person name="Stage D.E."/>
            <person name="Stark A."/>
            <person name="Stephan W."/>
            <person name="Strausberg R.L."/>
            <person name="Strempel S."/>
            <person name="Sturgill D."/>
            <person name="Sutton G."/>
            <person name="Sutton G.G."/>
            <person name="Tao W."/>
            <person name="Teichmann S."/>
            <person name="Tobari Y.N."/>
            <person name="Tomimura Y."/>
            <person name="Tsolas J.M."/>
            <person name="Valente V.L."/>
            <person name="Venter E."/>
            <person name="Venter J.C."/>
            <person name="Vicario S."/>
            <person name="Vieira F.G."/>
            <person name="Vilella A.J."/>
            <person name="Villasante A."/>
            <person name="Walenz B."/>
            <person name="Wang J."/>
            <person name="Wasserman M."/>
            <person name="Watts T."/>
            <person name="Wilson D."/>
            <person name="Wilson R.K."/>
            <person name="Wing R.A."/>
            <person name="Wolfner M.F."/>
            <person name="Wong A."/>
            <person name="Wong G.K."/>
            <person name="Wu C.I."/>
            <person name="Wu G."/>
            <person name="Yamamoto D."/>
            <person name="Yang H.P."/>
            <person name="Yang S.P."/>
            <person name="Yorke J.A."/>
            <person name="Yoshida K."/>
            <person name="Zdobnov E."/>
            <person name="Zhang P."/>
            <person name="Zhang Y."/>
            <person name="Zimin A.V."/>
            <person name="Baldwin J."/>
            <person name="Abdouelleil A."/>
            <person name="Abdulkadir J."/>
            <person name="Abebe A."/>
            <person name="Abera B."/>
            <person name="Abreu J."/>
            <person name="Acer S.C."/>
            <person name="Aftuck L."/>
            <person name="Alexander A."/>
            <person name="An P."/>
            <person name="Anderson E."/>
            <person name="Anderson S."/>
            <person name="Arachi H."/>
            <person name="Azer M."/>
            <person name="Bachantsang P."/>
            <person name="Barry A."/>
            <person name="Bayul T."/>
            <person name="Berlin A."/>
            <person name="Bessette D."/>
            <person name="Bloom T."/>
            <person name="Blye J."/>
            <person name="Boguslavskiy L."/>
            <person name="Bonnet C."/>
            <person name="Boukhgalter B."/>
            <person name="Bourzgui I."/>
            <person name="Brown A."/>
            <person name="Cahill P."/>
            <person name="Channer S."/>
            <person name="Cheshatsang Y."/>
            <person name="Chuda L."/>
            <person name="Citroen M."/>
            <person name="Collymore A."/>
            <person name="Cooke P."/>
            <person name="Costello M."/>
            <person name="D'Aco K."/>
            <person name="Daza R."/>
            <person name="De Haan G."/>
            <person name="DeGray S."/>
            <person name="DeMaso C."/>
            <person name="Dhargay N."/>
            <person name="Dooley K."/>
            <person name="Dooley E."/>
            <person name="Doricent M."/>
            <person name="Dorje P."/>
            <person name="Dorjee K."/>
            <person name="Dupes A."/>
            <person name="Elong R."/>
            <person name="Falk J."/>
            <person name="Farina A."/>
            <person name="Faro S."/>
            <person name="Ferguson D."/>
            <person name="Fisher S."/>
            <person name="Foley C.D."/>
            <person name="Franke A."/>
            <person name="Friedrich D."/>
            <person name="Gadbois L."/>
            <person name="Gearin G."/>
            <person name="Gearin C.R."/>
            <person name="Giannoukos G."/>
            <person name="Goode T."/>
            <person name="Graham J."/>
            <person name="Grandbois E."/>
            <person name="Grewal S."/>
            <person name="Gyaltsen K."/>
            <person name="Hafez N."/>
            <person name="Hagos B."/>
            <person name="Hall J."/>
            <person name="Henson C."/>
            <person name="Hollinger A."/>
            <person name="Honan T."/>
            <person name="Huard M.D."/>
            <person name="Hughes L."/>
            <person name="Hurhula B."/>
            <person name="Husby M.E."/>
            <person name="Kamat A."/>
            <person name="Kanga B."/>
            <person name="Kashin S."/>
            <person name="Khazanovich D."/>
            <person name="Kisner P."/>
            <person name="Lance K."/>
            <person name="Lara M."/>
            <person name="Lee W."/>
            <person name="Lennon N."/>
            <person name="Letendre F."/>
            <person name="LeVine R."/>
            <person name="Lipovsky A."/>
            <person name="Liu X."/>
            <person name="Liu J."/>
            <person name="Liu S."/>
            <person name="Lokyitsang T."/>
            <person name="Lokyitsang Y."/>
            <person name="Lubonja R."/>
            <person name="Lui A."/>
            <person name="MacDonald P."/>
            <person name="Magnisalis V."/>
            <person name="Maru K."/>
            <person name="Matthews C."/>
            <person name="McCusker W."/>
            <person name="McDonough S."/>
            <person name="Mehta T."/>
            <person name="Meldrim J."/>
            <person name="Meneus L."/>
            <person name="Mihai O."/>
            <person name="Mihalev A."/>
            <person name="Mihova T."/>
            <person name="Mittelman R."/>
            <person name="Mlenga V."/>
            <person name="Montmayeur A."/>
            <person name="Mulrain L."/>
            <person name="Navidi A."/>
            <person name="Naylor J."/>
            <person name="Negash T."/>
            <person name="Nguyen T."/>
            <person name="Nguyen N."/>
            <person name="Nicol R."/>
            <person name="Norbu C."/>
            <person name="Norbu N."/>
            <person name="Novod N."/>
            <person name="O'Neill B."/>
            <person name="Osman S."/>
            <person name="Markiewicz E."/>
            <person name="Oyono O.L."/>
            <person name="Patti C."/>
            <person name="Phunkhang P."/>
            <person name="Pierre F."/>
            <person name="Priest M."/>
            <person name="Raghuraman S."/>
            <person name="Rege F."/>
            <person name="Reyes R."/>
            <person name="Rise C."/>
            <person name="Rogov P."/>
            <person name="Ross K."/>
            <person name="Ryan E."/>
            <person name="Settipalli S."/>
            <person name="Shea T."/>
            <person name="Sherpa N."/>
            <person name="Shi L."/>
            <person name="Shih D."/>
            <person name="Sparrow T."/>
            <person name="Spaulding J."/>
            <person name="Stalker J."/>
            <person name="Stange-Thomann N."/>
            <person name="Stavropoulos S."/>
            <person name="Stone C."/>
            <person name="Strader C."/>
            <person name="Tesfaye S."/>
            <person name="Thomson T."/>
            <person name="Thoulutsang Y."/>
            <person name="Thoulutsang D."/>
            <person name="Topham K."/>
            <person name="Topping I."/>
            <person name="Tsamla T."/>
            <person name="Vassiliev H."/>
            <person name="Vo A."/>
            <person name="Wangchuk T."/>
            <person name="Wangdi T."/>
            <person name="Weiand M."/>
            <person name="Wilkinson J."/>
            <person name="Wilson A."/>
            <person name="Yadav S."/>
            <person name="Young G."/>
            <person name="Yu Q."/>
            <person name="Zembek L."/>
            <person name="Zhong D."/>
            <person name="Zimmer A."/>
            <person name="Zwirko Z."/>
            <person name="Jaffe D.B."/>
            <person name="Alvarez P."/>
            <person name="Brockman W."/>
            <person name="Butler J."/>
            <person name="Chin C."/>
            <person name="Gnerre S."/>
            <person name="Grabherr M."/>
            <person name="Kleber M."/>
            <person name="Mauceli E."/>
            <person name="MacCallum I."/>
        </authorList>
    </citation>
    <scope>NUCLEOTIDE SEQUENCE [LARGE SCALE GENOMIC DNA]</scope>
    <source>
        <strain evidence="4">Tucson 14030-0811.24</strain>
    </source>
</reference>
<evidence type="ECO:0000256" key="1">
    <source>
        <dbReference type="SAM" id="MobiDB-lite"/>
    </source>
</evidence>
<protein>
    <submittedName>
        <fullName evidence="3">Uncharacterized protein</fullName>
    </submittedName>
</protein>
<accession>A0A0Q9X5U1</accession>
<feature type="transmembrane region" description="Helical" evidence="2">
    <location>
        <begin position="314"/>
        <end position="337"/>
    </location>
</feature>
<feature type="compositionally biased region" description="Basic and acidic residues" evidence="1">
    <location>
        <begin position="170"/>
        <end position="182"/>
    </location>
</feature>
<name>A0A0Q9X5U1_DROWI</name>
<gene>
    <name evidence="3" type="primary">Dwil\GK28232</name>
    <name evidence="3" type="ORF">Dwil_GK28232</name>
</gene>
<feature type="compositionally biased region" description="Basic and acidic residues" evidence="1">
    <location>
        <begin position="97"/>
        <end position="108"/>
    </location>
</feature>
<dbReference type="InParanoid" id="A0A0Q9X5U1"/>
<evidence type="ECO:0000256" key="2">
    <source>
        <dbReference type="SAM" id="Phobius"/>
    </source>
</evidence>
<dbReference type="Proteomes" id="UP000007798">
    <property type="component" value="Unassembled WGS sequence"/>
</dbReference>